<dbReference type="InterPro" id="IPR050101">
    <property type="entry name" value="CinA"/>
</dbReference>
<evidence type="ECO:0000313" key="3">
    <source>
        <dbReference type="EMBL" id="MXV15261.1"/>
    </source>
</evidence>
<feature type="domain" description="MoaB/Mog" evidence="2">
    <location>
        <begin position="4"/>
        <end position="171"/>
    </location>
</feature>
<dbReference type="SUPFAM" id="SSF142433">
    <property type="entry name" value="CinA-like"/>
    <property type="match status" value="1"/>
</dbReference>
<dbReference type="Pfam" id="PF18146">
    <property type="entry name" value="CinA_KH"/>
    <property type="match status" value="1"/>
</dbReference>
<sequence>MLAEIITIGDEILIGQVVDTNSAWMASKLNDAGIRVKQITSVSDERTHILEALAAGCERADVLLITGGLGPTKDDITKKTLAEYFGVGFKSDEATLEQVRKIFARNNRPLLEVNIRQADVPENCTVLLNKNGTAPGMWFEYNGKIIISMPGVPFEMMYLVEEEVIPRLKVRFELSSIVHHTMLTAGVGESFLAEEIADIEDSLPAHIKLAYLPKLGQVRLRLSGYGESRDELTREIGVFSTRIRERVGDFVVTDEDKPLEKALLDLMESKRLTLSVAESCTGGYLSHLITQHPGCSSVFVGGTVTYSNQLKQSVLGVLPETLAEKGAVSQETVTEMAEGARKNFGSDFAVAISGVAGPDGGTPQKPVGTVWVAVAGKNETVTKLFKFGNRRAQNIERAAVNAIILLLARVKGLA</sequence>
<reference evidence="3 4" key="1">
    <citation type="submission" date="2019-11" db="EMBL/GenBank/DDBJ databases">
        <title>Pedobacter sp. HMF7056 Genome sequencing and assembly.</title>
        <authorList>
            <person name="Kang H."/>
            <person name="Kim H."/>
            <person name="Joh K."/>
        </authorList>
    </citation>
    <scope>NUCLEOTIDE SEQUENCE [LARGE SCALE GENOMIC DNA]</scope>
    <source>
        <strain evidence="3 4">HMF7056</strain>
    </source>
</reference>
<dbReference type="AlphaFoldDB" id="A0A7K1XWA7"/>
<dbReference type="NCBIfam" id="TIGR00200">
    <property type="entry name" value="cinA_nterm"/>
    <property type="match status" value="1"/>
</dbReference>
<dbReference type="NCBIfam" id="TIGR00177">
    <property type="entry name" value="molyb_syn"/>
    <property type="match status" value="1"/>
</dbReference>
<protein>
    <recommendedName>
        <fullName evidence="1">CinA-like protein</fullName>
    </recommendedName>
</protein>
<evidence type="ECO:0000313" key="4">
    <source>
        <dbReference type="Proteomes" id="UP000451233"/>
    </source>
</evidence>
<dbReference type="InterPro" id="IPR008136">
    <property type="entry name" value="CinA_C"/>
</dbReference>
<name>A0A7K1XWA7_9SPHI</name>
<evidence type="ECO:0000259" key="2">
    <source>
        <dbReference type="SMART" id="SM00852"/>
    </source>
</evidence>
<dbReference type="Gene3D" id="3.40.980.10">
    <property type="entry name" value="MoaB/Mog-like domain"/>
    <property type="match status" value="1"/>
</dbReference>
<dbReference type="NCBIfam" id="NF001813">
    <property type="entry name" value="PRK00549.1"/>
    <property type="match status" value="1"/>
</dbReference>
<dbReference type="NCBIfam" id="TIGR00199">
    <property type="entry name" value="PncC_domain"/>
    <property type="match status" value="1"/>
</dbReference>
<dbReference type="InterPro" id="IPR036653">
    <property type="entry name" value="CinA-like_C"/>
</dbReference>
<dbReference type="PIRSF" id="PIRSF006728">
    <property type="entry name" value="CinA"/>
    <property type="match status" value="1"/>
</dbReference>
<gene>
    <name evidence="3" type="ORF">GS398_08105</name>
</gene>
<dbReference type="InterPro" id="IPR036425">
    <property type="entry name" value="MoaB/Mog-like_dom_sf"/>
</dbReference>
<evidence type="ECO:0000256" key="1">
    <source>
        <dbReference type="HAMAP-Rule" id="MF_00226"/>
    </source>
</evidence>
<dbReference type="SUPFAM" id="SSF53218">
    <property type="entry name" value="Molybdenum cofactor biosynthesis proteins"/>
    <property type="match status" value="1"/>
</dbReference>
<dbReference type="PANTHER" id="PTHR13939:SF0">
    <property type="entry name" value="NMN AMIDOHYDROLASE-LIKE PROTEIN YFAY"/>
    <property type="match status" value="1"/>
</dbReference>
<dbReference type="RefSeq" id="WP_160906266.1">
    <property type="nucleotide sequence ID" value="NZ_WVHS01000002.1"/>
</dbReference>
<proteinExistence type="inferred from homology"/>
<comment type="caution">
    <text evidence="3">The sequence shown here is derived from an EMBL/GenBank/DDBJ whole genome shotgun (WGS) entry which is preliminary data.</text>
</comment>
<dbReference type="InterPro" id="IPR008135">
    <property type="entry name" value="Competence-induced_CinA"/>
</dbReference>
<dbReference type="InterPro" id="IPR001453">
    <property type="entry name" value="MoaB/Mog_dom"/>
</dbReference>
<dbReference type="CDD" id="cd00885">
    <property type="entry name" value="cinA"/>
    <property type="match status" value="1"/>
</dbReference>
<comment type="similarity">
    <text evidence="1">Belongs to the CinA family.</text>
</comment>
<keyword evidence="4" id="KW-1185">Reference proteome</keyword>
<dbReference type="PANTHER" id="PTHR13939">
    <property type="entry name" value="NICOTINAMIDE-NUCLEOTIDE AMIDOHYDROLASE PNCC"/>
    <property type="match status" value="1"/>
</dbReference>
<dbReference type="Pfam" id="PF02464">
    <property type="entry name" value="CinA"/>
    <property type="match status" value="1"/>
</dbReference>
<dbReference type="HAMAP" id="MF_00226_B">
    <property type="entry name" value="CinA_B"/>
    <property type="match status" value="1"/>
</dbReference>
<dbReference type="Pfam" id="PF00994">
    <property type="entry name" value="MoCF_biosynth"/>
    <property type="match status" value="1"/>
</dbReference>
<accession>A0A7K1XWA7</accession>
<dbReference type="Gene3D" id="3.90.950.20">
    <property type="entry name" value="CinA-like"/>
    <property type="match status" value="1"/>
</dbReference>
<dbReference type="EMBL" id="WVHS01000002">
    <property type="protein sequence ID" value="MXV15261.1"/>
    <property type="molecule type" value="Genomic_DNA"/>
</dbReference>
<dbReference type="InterPro" id="IPR041424">
    <property type="entry name" value="CinA_KH"/>
</dbReference>
<dbReference type="Proteomes" id="UP000451233">
    <property type="component" value="Unassembled WGS sequence"/>
</dbReference>
<dbReference type="SMART" id="SM00852">
    <property type="entry name" value="MoCF_biosynth"/>
    <property type="match status" value="1"/>
</dbReference>
<organism evidence="3 4">
    <name type="scientific">Hufsiella ginkgonis</name>
    <dbReference type="NCBI Taxonomy" id="2695274"/>
    <lineage>
        <taxon>Bacteria</taxon>
        <taxon>Pseudomonadati</taxon>
        <taxon>Bacteroidota</taxon>
        <taxon>Sphingobacteriia</taxon>
        <taxon>Sphingobacteriales</taxon>
        <taxon>Sphingobacteriaceae</taxon>
        <taxon>Hufsiella</taxon>
    </lineage>
</organism>